<dbReference type="Proteomes" id="UP000256269">
    <property type="component" value="Unassembled WGS sequence"/>
</dbReference>
<sequence>MNRVEAAVAVVVAEAPEQPLQFVTDVPPLLCGAVEVAAVGFAQIAAVNKTFGLFKHVFGTSHAEEGAPVSGTDQRATFADLSVAALSQARSDLD</sequence>
<evidence type="ECO:0000313" key="1">
    <source>
        <dbReference type="EMBL" id="REH17912.1"/>
    </source>
</evidence>
<dbReference type="AlphaFoldDB" id="A0A3E0G540"/>
<dbReference type="EMBL" id="QUNO01000041">
    <property type="protein sequence ID" value="REH17912.1"/>
    <property type="molecule type" value="Genomic_DNA"/>
</dbReference>
<evidence type="ECO:0000313" key="2">
    <source>
        <dbReference type="Proteomes" id="UP000256269"/>
    </source>
</evidence>
<keyword evidence="2" id="KW-1185">Reference proteome</keyword>
<name>A0A3E0G540_9PSEU</name>
<protein>
    <submittedName>
        <fullName evidence="1">Uncharacterized protein</fullName>
    </submittedName>
</protein>
<comment type="caution">
    <text evidence="1">The sequence shown here is derived from an EMBL/GenBank/DDBJ whole genome shotgun (WGS) entry which is preliminary data.</text>
</comment>
<accession>A0A3E0G540</accession>
<gene>
    <name evidence="1" type="ORF">BCF44_14129</name>
</gene>
<proteinExistence type="predicted"/>
<organism evidence="1 2">
    <name type="scientific">Kutzneria buriramensis</name>
    <dbReference type="NCBI Taxonomy" id="1045776"/>
    <lineage>
        <taxon>Bacteria</taxon>
        <taxon>Bacillati</taxon>
        <taxon>Actinomycetota</taxon>
        <taxon>Actinomycetes</taxon>
        <taxon>Pseudonocardiales</taxon>
        <taxon>Pseudonocardiaceae</taxon>
        <taxon>Kutzneria</taxon>
    </lineage>
</organism>
<reference evidence="1 2" key="1">
    <citation type="submission" date="2018-08" db="EMBL/GenBank/DDBJ databases">
        <title>Genomic Encyclopedia of Archaeal and Bacterial Type Strains, Phase II (KMG-II): from individual species to whole genera.</title>
        <authorList>
            <person name="Goeker M."/>
        </authorList>
    </citation>
    <scope>NUCLEOTIDE SEQUENCE [LARGE SCALE GENOMIC DNA]</scope>
    <source>
        <strain evidence="1 2">DSM 45791</strain>
    </source>
</reference>